<dbReference type="PROSITE" id="PS50112">
    <property type="entry name" value="PAS"/>
    <property type="match status" value="1"/>
</dbReference>
<dbReference type="SMART" id="SM01079">
    <property type="entry name" value="CHASE"/>
    <property type="match status" value="1"/>
</dbReference>
<evidence type="ECO:0000313" key="20">
    <source>
        <dbReference type="EMBL" id="GGK37943.1"/>
    </source>
</evidence>
<dbReference type="GO" id="GO:0000155">
    <property type="term" value="F:phosphorelay sensor kinase activity"/>
    <property type="evidence" value="ECO:0007669"/>
    <property type="project" value="InterPro"/>
</dbReference>
<reference evidence="20" key="1">
    <citation type="journal article" date="2014" name="Int. J. Syst. Evol. Microbiol.">
        <title>Complete genome sequence of Corynebacterium casei LMG S-19264T (=DSM 44701T), isolated from a smear-ripened cheese.</title>
        <authorList>
            <consortium name="US DOE Joint Genome Institute (JGI-PGF)"/>
            <person name="Walter F."/>
            <person name="Albersmeier A."/>
            <person name="Kalinowski J."/>
            <person name="Ruckert C."/>
        </authorList>
    </citation>
    <scope>NUCLEOTIDE SEQUENCE</scope>
    <source>
        <strain evidence="20">JCM 3091</strain>
    </source>
</reference>
<keyword evidence="7 16" id="KW-0812">Transmembrane</keyword>
<dbReference type="SUPFAM" id="SSF47384">
    <property type="entry name" value="Homodimeric domain of signal transducing histidine kinase"/>
    <property type="match status" value="1"/>
</dbReference>
<dbReference type="Gene3D" id="3.30.450.350">
    <property type="entry name" value="CHASE domain"/>
    <property type="match status" value="1"/>
</dbReference>
<evidence type="ECO:0000256" key="15">
    <source>
        <dbReference type="SAM" id="MobiDB-lite"/>
    </source>
</evidence>
<comment type="caution">
    <text evidence="20">The sequence shown here is derived from an EMBL/GenBank/DDBJ whole genome shotgun (WGS) entry which is preliminary data.</text>
</comment>
<dbReference type="RefSeq" id="WP_189115284.1">
    <property type="nucleotide sequence ID" value="NZ_BMQC01000013.1"/>
</dbReference>
<evidence type="ECO:0000256" key="9">
    <source>
        <dbReference type="ARBA" id="ARBA00022777"/>
    </source>
</evidence>
<dbReference type="GO" id="GO:0005886">
    <property type="term" value="C:plasma membrane"/>
    <property type="evidence" value="ECO:0007669"/>
    <property type="project" value="UniProtKB-SubCell"/>
</dbReference>
<dbReference type="InterPro" id="IPR000014">
    <property type="entry name" value="PAS"/>
</dbReference>
<evidence type="ECO:0000256" key="12">
    <source>
        <dbReference type="ARBA" id="ARBA00023012"/>
    </source>
</evidence>
<dbReference type="InterPro" id="IPR013656">
    <property type="entry name" value="PAS_4"/>
</dbReference>
<dbReference type="InterPro" id="IPR004358">
    <property type="entry name" value="Sig_transdc_His_kin-like_C"/>
</dbReference>
<dbReference type="SMART" id="SM00388">
    <property type="entry name" value="HisKA"/>
    <property type="match status" value="1"/>
</dbReference>
<dbReference type="GO" id="GO:0005524">
    <property type="term" value="F:ATP binding"/>
    <property type="evidence" value="ECO:0007669"/>
    <property type="project" value="UniProtKB-KW"/>
</dbReference>
<dbReference type="InterPro" id="IPR005467">
    <property type="entry name" value="His_kinase_dom"/>
</dbReference>
<dbReference type="InterPro" id="IPR050351">
    <property type="entry name" value="BphY/WalK/GraS-like"/>
</dbReference>
<dbReference type="Gene3D" id="1.10.287.130">
    <property type="match status" value="1"/>
</dbReference>
<comment type="catalytic activity">
    <reaction evidence="1">
        <text>ATP + protein L-histidine = ADP + protein N-phospho-L-histidine.</text>
        <dbReference type="EC" id="2.7.13.3"/>
    </reaction>
</comment>
<dbReference type="Pfam" id="PF02518">
    <property type="entry name" value="HATPase_c"/>
    <property type="match status" value="1"/>
</dbReference>
<keyword evidence="21" id="KW-1185">Reference proteome</keyword>
<dbReference type="PANTHER" id="PTHR42878">
    <property type="entry name" value="TWO-COMPONENT HISTIDINE KINASE"/>
    <property type="match status" value="1"/>
</dbReference>
<dbReference type="InterPro" id="IPR036890">
    <property type="entry name" value="HATPase_C_sf"/>
</dbReference>
<dbReference type="PANTHER" id="PTHR42878:SF7">
    <property type="entry name" value="SENSOR HISTIDINE KINASE GLRK"/>
    <property type="match status" value="1"/>
</dbReference>
<sequence>MTERPAAAPSPAPPATGATSAPSGPRPARPRAAGGLRAWLRAGSRSPVVPAAAVLLLFGAAAVAAGAAMAAGQEEAAQDQIARRSDAAASAVGGEVARYVGAVRTVAGALGSHADLDRREFLAATTALPELRLAGASSVAYLVPARPGDVPRTEAYWRARGDPGLRLQPTPGVPEHMFVIFRRPLDGANAQSGGIDAAASVPPAAALAAARRTGQAALSAPYELLIDRSLPPAQRQLSFTLAAPVYTPSAAAGPGDFRGWVVLGIRGRDLVAATLDRTAQGVVDVALAAPLGDGESVEVARLRAPVGGRRDLAEARDVPIADRSWRLRVAAPSRHLPGGATPLPALVTLAGVLVGALLGGLVWVLATARRRAEAQVVEATADLAVERAQAEDQAGLLAAILDSISDGVGVVDTDGEFLLHNPAARSMLGISDDRGGADNWQGHYGIFTPDGKEPFPTDWLPLVRALRGESTEQVEMIIRNRNRPEGVHISVSGRPLRGTRQQGAVAVFRDVTASKAAERELAATVVALREREADLRAFAEVVAHDLKGPLSGIAGYAELIIIGLREDTDPTDLADAAARVGAGVQRMRRLIEDLLAYATVRDGQLDLRPVDLGAVVADVLAELVEPVRRAGGTPPRVRVGPLPVVHADPVLVRQLLDNLIGNALKYTPPDRPAQIEIDAAPAEDGCARVVVADRGIGIPADQRESVFEAFHRAARGGYQGTGLGLAICLRVVQRHGGEITAAENPGGGTRVTFTLPRQNAAVSA</sequence>
<dbReference type="Pfam" id="PF03924">
    <property type="entry name" value="CHASE"/>
    <property type="match status" value="1"/>
</dbReference>
<proteinExistence type="predicted"/>
<dbReference type="GO" id="GO:0000156">
    <property type="term" value="F:phosphorelay response regulator activity"/>
    <property type="evidence" value="ECO:0007669"/>
    <property type="project" value="TreeGrafter"/>
</dbReference>
<dbReference type="InterPro" id="IPR035965">
    <property type="entry name" value="PAS-like_dom_sf"/>
</dbReference>
<reference evidence="20" key="2">
    <citation type="submission" date="2020-09" db="EMBL/GenBank/DDBJ databases">
        <authorList>
            <person name="Sun Q."/>
            <person name="Ohkuma M."/>
        </authorList>
    </citation>
    <scope>NUCLEOTIDE SEQUENCE</scope>
    <source>
        <strain evidence="20">JCM 3091</strain>
    </source>
</reference>
<dbReference type="CDD" id="cd00082">
    <property type="entry name" value="HisKA"/>
    <property type="match status" value="1"/>
</dbReference>
<dbReference type="Pfam" id="PF08448">
    <property type="entry name" value="PAS_4"/>
    <property type="match status" value="1"/>
</dbReference>
<evidence type="ECO:0000313" key="21">
    <source>
        <dbReference type="Proteomes" id="UP000662200"/>
    </source>
</evidence>
<evidence type="ECO:0000256" key="5">
    <source>
        <dbReference type="ARBA" id="ARBA00022553"/>
    </source>
</evidence>
<keyword evidence="6" id="KW-0808">Transferase</keyword>
<dbReference type="PROSITE" id="PS50109">
    <property type="entry name" value="HIS_KIN"/>
    <property type="match status" value="1"/>
</dbReference>
<keyword evidence="12" id="KW-0902">Two-component regulatory system</keyword>
<keyword evidence="11 16" id="KW-1133">Transmembrane helix</keyword>
<comment type="subcellular location">
    <subcellularLocation>
        <location evidence="3">Cell membrane</location>
    </subcellularLocation>
    <subcellularLocation>
        <location evidence="2">Membrane</location>
        <topology evidence="2">Multi-pass membrane protein</topology>
    </subcellularLocation>
</comment>
<evidence type="ECO:0000259" key="19">
    <source>
        <dbReference type="PROSITE" id="PS50839"/>
    </source>
</evidence>
<keyword evidence="10" id="KW-0067">ATP-binding</keyword>
<gene>
    <name evidence="20" type="ORF">GCM10010124_33480</name>
</gene>
<dbReference type="SMART" id="SM00387">
    <property type="entry name" value="HATPase_c"/>
    <property type="match status" value="1"/>
</dbReference>
<dbReference type="CDD" id="cd00075">
    <property type="entry name" value="HATPase"/>
    <property type="match status" value="1"/>
</dbReference>
<dbReference type="EC" id="2.7.13.3" evidence="4"/>
<evidence type="ECO:0000256" key="6">
    <source>
        <dbReference type="ARBA" id="ARBA00022679"/>
    </source>
</evidence>
<keyword evidence="9" id="KW-0418">Kinase</keyword>
<evidence type="ECO:0000256" key="10">
    <source>
        <dbReference type="ARBA" id="ARBA00022840"/>
    </source>
</evidence>
<dbReference type="Gene3D" id="3.30.565.10">
    <property type="entry name" value="Histidine kinase-like ATPase, C-terminal domain"/>
    <property type="match status" value="1"/>
</dbReference>
<feature type="domain" description="CHASE" evidence="19">
    <location>
        <begin position="169"/>
        <end position="277"/>
    </location>
</feature>
<dbReference type="GO" id="GO:0030295">
    <property type="term" value="F:protein kinase activator activity"/>
    <property type="evidence" value="ECO:0007669"/>
    <property type="project" value="TreeGrafter"/>
</dbReference>
<dbReference type="EMBL" id="BMQC01000013">
    <property type="protein sequence ID" value="GGK37943.1"/>
    <property type="molecule type" value="Genomic_DNA"/>
</dbReference>
<keyword evidence="13 16" id="KW-0472">Membrane</keyword>
<dbReference type="SUPFAM" id="SSF55874">
    <property type="entry name" value="ATPase domain of HSP90 chaperone/DNA topoisomerase II/histidine kinase"/>
    <property type="match status" value="1"/>
</dbReference>
<accession>A0A8J3FJ85</accession>
<evidence type="ECO:0000256" key="8">
    <source>
        <dbReference type="ARBA" id="ARBA00022741"/>
    </source>
</evidence>
<evidence type="ECO:0000256" key="7">
    <source>
        <dbReference type="ARBA" id="ARBA00022692"/>
    </source>
</evidence>
<dbReference type="InterPro" id="IPR006189">
    <property type="entry name" value="CHASE_dom"/>
</dbReference>
<feature type="region of interest" description="Disordered" evidence="15">
    <location>
        <begin position="1"/>
        <end position="32"/>
    </location>
</feature>
<evidence type="ECO:0000256" key="1">
    <source>
        <dbReference type="ARBA" id="ARBA00000085"/>
    </source>
</evidence>
<evidence type="ECO:0000256" key="3">
    <source>
        <dbReference type="ARBA" id="ARBA00004236"/>
    </source>
</evidence>
<evidence type="ECO:0000256" key="4">
    <source>
        <dbReference type="ARBA" id="ARBA00012438"/>
    </source>
</evidence>
<dbReference type="Gene3D" id="3.30.450.20">
    <property type="entry name" value="PAS domain"/>
    <property type="match status" value="1"/>
</dbReference>
<evidence type="ECO:0000256" key="13">
    <source>
        <dbReference type="ARBA" id="ARBA00023136"/>
    </source>
</evidence>
<feature type="transmembrane region" description="Helical" evidence="16">
    <location>
        <begin position="343"/>
        <end position="366"/>
    </location>
</feature>
<dbReference type="Proteomes" id="UP000662200">
    <property type="component" value="Unassembled WGS sequence"/>
</dbReference>
<evidence type="ECO:0000256" key="14">
    <source>
        <dbReference type="ARBA" id="ARBA00039401"/>
    </source>
</evidence>
<evidence type="ECO:0000256" key="16">
    <source>
        <dbReference type="SAM" id="Phobius"/>
    </source>
</evidence>
<feature type="transmembrane region" description="Helical" evidence="16">
    <location>
        <begin position="48"/>
        <end position="71"/>
    </location>
</feature>
<dbReference type="InterPro" id="IPR003594">
    <property type="entry name" value="HATPase_dom"/>
</dbReference>
<dbReference type="GO" id="GO:0007234">
    <property type="term" value="P:osmosensory signaling via phosphorelay pathway"/>
    <property type="evidence" value="ECO:0007669"/>
    <property type="project" value="TreeGrafter"/>
</dbReference>
<evidence type="ECO:0000256" key="11">
    <source>
        <dbReference type="ARBA" id="ARBA00022989"/>
    </source>
</evidence>
<dbReference type="AlphaFoldDB" id="A0A8J3FJ85"/>
<dbReference type="Pfam" id="PF00512">
    <property type="entry name" value="HisKA"/>
    <property type="match status" value="1"/>
</dbReference>
<dbReference type="SUPFAM" id="SSF55785">
    <property type="entry name" value="PYP-like sensor domain (PAS domain)"/>
    <property type="match status" value="1"/>
</dbReference>
<dbReference type="InterPro" id="IPR042240">
    <property type="entry name" value="CHASE_sf"/>
</dbReference>
<organism evidence="20 21">
    <name type="scientific">Pilimelia terevasa</name>
    <dbReference type="NCBI Taxonomy" id="53372"/>
    <lineage>
        <taxon>Bacteria</taxon>
        <taxon>Bacillati</taxon>
        <taxon>Actinomycetota</taxon>
        <taxon>Actinomycetes</taxon>
        <taxon>Micromonosporales</taxon>
        <taxon>Micromonosporaceae</taxon>
        <taxon>Pilimelia</taxon>
    </lineage>
</organism>
<dbReference type="InterPro" id="IPR036097">
    <property type="entry name" value="HisK_dim/P_sf"/>
</dbReference>
<dbReference type="PRINTS" id="PR00344">
    <property type="entry name" value="BCTRLSENSOR"/>
</dbReference>
<feature type="domain" description="Histidine kinase" evidence="17">
    <location>
        <begin position="541"/>
        <end position="759"/>
    </location>
</feature>
<protein>
    <recommendedName>
        <fullName evidence="14">Sensor-like histidine kinase SenX3</fullName>
        <ecNumber evidence="4">2.7.13.3</ecNumber>
    </recommendedName>
</protein>
<name>A0A8J3FJ85_9ACTN</name>
<keyword evidence="5" id="KW-0597">Phosphoprotein</keyword>
<keyword evidence="8" id="KW-0547">Nucleotide-binding</keyword>
<dbReference type="NCBIfam" id="TIGR00229">
    <property type="entry name" value="sensory_box"/>
    <property type="match status" value="1"/>
</dbReference>
<evidence type="ECO:0000256" key="2">
    <source>
        <dbReference type="ARBA" id="ARBA00004141"/>
    </source>
</evidence>
<evidence type="ECO:0000259" key="17">
    <source>
        <dbReference type="PROSITE" id="PS50109"/>
    </source>
</evidence>
<dbReference type="PROSITE" id="PS50839">
    <property type="entry name" value="CHASE"/>
    <property type="match status" value="1"/>
</dbReference>
<dbReference type="CDD" id="cd00130">
    <property type="entry name" value="PAS"/>
    <property type="match status" value="1"/>
</dbReference>
<feature type="domain" description="PAS" evidence="18">
    <location>
        <begin position="393"/>
        <end position="433"/>
    </location>
</feature>
<evidence type="ECO:0000259" key="18">
    <source>
        <dbReference type="PROSITE" id="PS50112"/>
    </source>
</evidence>
<dbReference type="InterPro" id="IPR003661">
    <property type="entry name" value="HisK_dim/P_dom"/>
</dbReference>